<dbReference type="InterPro" id="IPR000462">
    <property type="entry name" value="CDP-OH_P_trans"/>
</dbReference>
<keyword evidence="12" id="KW-0594">Phospholipid biosynthesis</keyword>
<comment type="subcellular location">
    <subcellularLocation>
        <location evidence="2">Endomembrane system</location>
        <topology evidence="2">Multi-pass membrane protein</topology>
    </subcellularLocation>
</comment>
<keyword evidence="18" id="KW-1185">Reference proteome</keyword>
<dbReference type="EMBL" id="CP071709">
    <property type="protein sequence ID" value="QVY60424.1"/>
    <property type="molecule type" value="Genomic_DNA"/>
</dbReference>
<keyword evidence="9 16" id="KW-1133">Transmembrane helix</keyword>
<feature type="transmembrane region" description="Helical" evidence="16">
    <location>
        <begin position="158"/>
        <end position="176"/>
    </location>
</feature>
<dbReference type="Pfam" id="PF01066">
    <property type="entry name" value="CDP-OH_P_transf"/>
    <property type="match status" value="1"/>
</dbReference>
<evidence type="ECO:0000313" key="17">
    <source>
        <dbReference type="EMBL" id="QVY60424.1"/>
    </source>
</evidence>
<evidence type="ECO:0000256" key="15">
    <source>
        <dbReference type="RuleBase" id="RU003750"/>
    </source>
</evidence>
<keyword evidence="7 15" id="KW-0808">Transferase</keyword>
<evidence type="ECO:0000256" key="7">
    <source>
        <dbReference type="ARBA" id="ARBA00022679"/>
    </source>
</evidence>
<organism evidence="17 18">
    <name type="scientific">Cytobacillus gottheilii</name>
    <dbReference type="NCBI Taxonomy" id="859144"/>
    <lineage>
        <taxon>Bacteria</taxon>
        <taxon>Bacillati</taxon>
        <taxon>Bacillota</taxon>
        <taxon>Bacilli</taxon>
        <taxon>Bacillales</taxon>
        <taxon>Bacillaceae</taxon>
        <taxon>Cytobacillus</taxon>
    </lineage>
</organism>
<gene>
    <name evidence="17" type="primary">pssA</name>
    <name evidence="17" type="ORF">J1899_15575</name>
</gene>
<reference evidence="17 18" key="1">
    <citation type="submission" date="2021-03" db="EMBL/GenBank/DDBJ databases">
        <title>The first data on the complete genome of the tetrodotoxin-producing bacterium.</title>
        <authorList>
            <person name="Melnikova D.I."/>
            <person name="Nijland R."/>
            <person name="Magarlamov T.Y."/>
        </authorList>
    </citation>
    <scope>NUCLEOTIDE SEQUENCE [LARGE SCALE GENOMIC DNA]</scope>
    <source>
        <strain evidence="17 18">1839</strain>
    </source>
</reference>
<dbReference type="InterPro" id="IPR004533">
    <property type="entry name" value="CDP-diaglyc--ser_O-PTrfase"/>
</dbReference>
<feature type="transmembrane region" description="Helical" evidence="16">
    <location>
        <begin position="101"/>
        <end position="120"/>
    </location>
</feature>
<evidence type="ECO:0000256" key="10">
    <source>
        <dbReference type="ARBA" id="ARBA00023098"/>
    </source>
</evidence>
<comment type="similarity">
    <text evidence="3 15">Belongs to the CDP-alcohol phosphatidyltransferase class-I family.</text>
</comment>
<proteinExistence type="inferred from homology"/>
<evidence type="ECO:0000256" key="12">
    <source>
        <dbReference type="ARBA" id="ARBA00023209"/>
    </source>
</evidence>
<evidence type="ECO:0000256" key="16">
    <source>
        <dbReference type="SAM" id="Phobius"/>
    </source>
</evidence>
<dbReference type="PANTHER" id="PTHR14269:SF61">
    <property type="entry name" value="CDP-DIACYLGLYCEROL--SERINE O-PHOSPHATIDYLTRANSFERASE"/>
    <property type="match status" value="1"/>
</dbReference>
<dbReference type="InterPro" id="IPR050324">
    <property type="entry name" value="CDP-alcohol_PTase-I"/>
</dbReference>
<dbReference type="InterPro" id="IPR048254">
    <property type="entry name" value="CDP_ALCOHOL_P_TRANSF_CS"/>
</dbReference>
<evidence type="ECO:0000256" key="6">
    <source>
        <dbReference type="ARBA" id="ARBA00022516"/>
    </source>
</evidence>
<sequence>MLSFQSSHHLWKRFRSQIANIFTLLNLSSGSIACIFIMNEQISVGILFIVLAALLDFLDGMLARKLQIQSEFGKQLDSMSDIISFGIAPALLLYQGILYEFGVIGMVFTMMYTCCGAIRLARYHLIHQDEYFIGLPITAAGLFAALSMLMILHIPPVFYLSFTIILSFMMVSTMKVKKIR</sequence>
<dbReference type="PANTHER" id="PTHR14269">
    <property type="entry name" value="CDP-DIACYLGLYCEROL--GLYCEROL-3-PHOSPHATE 3-PHOSPHATIDYLTRANSFERASE-RELATED"/>
    <property type="match status" value="1"/>
</dbReference>
<dbReference type="InterPro" id="IPR043130">
    <property type="entry name" value="CDP-OH_PTrfase_TM_dom"/>
</dbReference>
<keyword evidence="13" id="KW-1208">Phospholipid metabolism</keyword>
<name>A0ABX8F8E8_9BACI</name>
<evidence type="ECO:0000256" key="13">
    <source>
        <dbReference type="ARBA" id="ARBA00023264"/>
    </source>
</evidence>
<feature type="transmembrane region" description="Helical" evidence="16">
    <location>
        <begin position="132"/>
        <end position="152"/>
    </location>
</feature>
<dbReference type="Proteomes" id="UP000679247">
    <property type="component" value="Chromosome"/>
</dbReference>
<evidence type="ECO:0000256" key="14">
    <source>
        <dbReference type="ARBA" id="ARBA00032361"/>
    </source>
</evidence>
<dbReference type="GO" id="GO:0003882">
    <property type="term" value="F:CDP-diacylglycerol-serine O-phosphatidyltransferase activity"/>
    <property type="evidence" value="ECO:0007669"/>
    <property type="project" value="UniProtKB-EC"/>
</dbReference>
<evidence type="ECO:0000256" key="1">
    <source>
        <dbReference type="ARBA" id="ARBA00000287"/>
    </source>
</evidence>
<feature type="transmembrane region" description="Helical" evidence="16">
    <location>
        <begin position="44"/>
        <end position="64"/>
    </location>
</feature>
<evidence type="ECO:0000256" key="4">
    <source>
        <dbReference type="ARBA" id="ARBA00013174"/>
    </source>
</evidence>
<evidence type="ECO:0000256" key="2">
    <source>
        <dbReference type="ARBA" id="ARBA00004127"/>
    </source>
</evidence>
<comment type="catalytic activity">
    <reaction evidence="1">
        <text>a CDP-1,2-diacyl-sn-glycerol + L-serine = a 1,2-diacyl-sn-glycero-3-phospho-L-serine + CMP + H(+)</text>
        <dbReference type="Rhea" id="RHEA:16913"/>
        <dbReference type="ChEBI" id="CHEBI:15378"/>
        <dbReference type="ChEBI" id="CHEBI:33384"/>
        <dbReference type="ChEBI" id="CHEBI:57262"/>
        <dbReference type="ChEBI" id="CHEBI:58332"/>
        <dbReference type="ChEBI" id="CHEBI:60377"/>
        <dbReference type="EC" id="2.7.8.8"/>
    </reaction>
</comment>
<accession>A0ABX8F8E8</accession>
<evidence type="ECO:0000256" key="11">
    <source>
        <dbReference type="ARBA" id="ARBA00023136"/>
    </source>
</evidence>
<dbReference type="EC" id="2.7.8.8" evidence="4"/>
<evidence type="ECO:0000256" key="8">
    <source>
        <dbReference type="ARBA" id="ARBA00022692"/>
    </source>
</evidence>
<keyword evidence="10" id="KW-0443">Lipid metabolism</keyword>
<keyword evidence="11 16" id="KW-0472">Membrane</keyword>
<dbReference type="Gene3D" id="1.20.120.1760">
    <property type="match status" value="1"/>
</dbReference>
<dbReference type="PROSITE" id="PS00379">
    <property type="entry name" value="CDP_ALCOHOL_P_TRANSF"/>
    <property type="match status" value="1"/>
</dbReference>
<evidence type="ECO:0000256" key="5">
    <source>
        <dbReference type="ARBA" id="ARBA00017171"/>
    </source>
</evidence>
<evidence type="ECO:0000256" key="3">
    <source>
        <dbReference type="ARBA" id="ARBA00010441"/>
    </source>
</evidence>
<dbReference type="NCBIfam" id="TIGR00473">
    <property type="entry name" value="pssA"/>
    <property type="match status" value="1"/>
</dbReference>
<evidence type="ECO:0000256" key="9">
    <source>
        <dbReference type="ARBA" id="ARBA00022989"/>
    </source>
</evidence>
<dbReference type="RefSeq" id="WP_214475071.1">
    <property type="nucleotide sequence ID" value="NZ_CP071709.1"/>
</dbReference>
<keyword evidence="8 16" id="KW-0812">Transmembrane</keyword>
<protein>
    <recommendedName>
        <fullName evidence="5">CDP-diacylglycerol--serine O-phosphatidyltransferase</fullName>
        <ecNumber evidence="4">2.7.8.8</ecNumber>
    </recommendedName>
    <alternativeName>
        <fullName evidence="14">Phosphatidylserine synthase</fullName>
    </alternativeName>
</protein>
<evidence type="ECO:0000313" key="18">
    <source>
        <dbReference type="Proteomes" id="UP000679247"/>
    </source>
</evidence>
<feature type="transmembrane region" description="Helical" evidence="16">
    <location>
        <begin position="21"/>
        <end position="38"/>
    </location>
</feature>
<keyword evidence="6" id="KW-0444">Lipid biosynthesis</keyword>